<dbReference type="SUPFAM" id="SSF69279">
    <property type="entry name" value="Phage tail proteins"/>
    <property type="match status" value="2"/>
</dbReference>
<dbReference type="InterPro" id="IPR017847">
    <property type="entry name" value="T6SS_RhsGE_Vgr_subset"/>
</dbReference>
<organism evidence="2 3">
    <name type="scientific">Sorangium cellulosum</name>
    <name type="common">Polyangium cellulosum</name>
    <dbReference type="NCBI Taxonomy" id="56"/>
    <lineage>
        <taxon>Bacteria</taxon>
        <taxon>Pseudomonadati</taxon>
        <taxon>Myxococcota</taxon>
        <taxon>Polyangia</taxon>
        <taxon>Polyangiales</taxon>
        <taxon>Polyangiaceae</taxon>
        <taxon>Sorangium</taxon>
    </lineage>
</organism>
<reference evidence="2 3" key="1">
    <citation type="submission" date="2015-09" db="EMBL/GenBank/DDBJ databases">
        <title>Sorangium comparison.</title>
        <authorList>
            <person name="Zaburannyi N."/>
            <person name="Bunk B."/>
            <person name="Overmann J."/>
            <person name="Mueller R."/>
        </authorList>
    </citation>
    <scope>NUCLEOTIDE SEQUENCE [LARGE SCALE GENOMIC DNA]</scope>
    <source>
        <strain evidence="2 3">So ceGT47</strain>
    </source>
</reference>
<accession>A0A4V0NEC8</accession>
<feature type="region of interest" description="Disordered" evidence="1">
    <location>
        <begin position="1"/>
        <end position="28"/>
    </location>
</feature>
<dbReference type="NCBIfam" id="TIGR01646">
    <property type="entry name" value="vgr_GE"/>
    <property type="match status" value="1"/>
</dbReference>
<dbReference type="InterPro" id="IPR037026">
    <property type="entry name" value="Vgr_OB-fold_dom_sf"/>
</dbReference>
<dbReference type="NCBIfam" id="TIGR03361">
    <property type="entry name" value="VI_Rhs_Vgr"/>
    <property type="match status" value="1"/>
</dbReference>
<proteinExistence type="predicted"/>
<dbReference type="Pfam" id="PF05954">
    <property type="entry name" value="Phage_GPD"/>
    <property type="match status" value="1"/>
</dbReference>
<dbReference type="EMBL" id="CP012670">
    <property type="protein sequence ID" value="AUX25722.1"/>
    <property type="molecule type" value="Genomic_DNA"/>
</dbReference>
<dbReference type="Proteomes" id="UP000295781">
    <property type="component" value="Chromosome"/>
</dbReference>
<evidence type="ECO:0000256" key="1">
    <source>
        <dbReference type="SAM" id="MobiDB-lite"/>
    </source>
</evidence>
<dbReference type="Gene3D" id="3.55.50.10">
    <property type="entry name" value="Baseplate protein-like domains"/>
    <property type="match status" value="1"/>
</dbReference>
<dbReference type="Gene3D" id="2.30.110.50">
    <property type="match status" value="1"/>
</dbReference>
<dbReference type="InterPro" id="IPR006533">
    <property type="entry name" value="T6SS_Vgr_RhsGE"/>
</dbReference>
<evidence type="ECO:0000313" key="2">
    <source>
        <dbReference type="EMBL" id="AUX25722.1"/>
    </source>
</evidence>
<dbReference type="OrthoDB" id="5478290at2"/>
<dbReference type="SUPFAM" id="SSF69255">
    <property type="entry name" value="gp5 N-terminal domain-like"/>
    <property type="match status" value="1"/>
</dbReference>
<dbReference type="AlphaFoldDB" id="A0A4V0NEC8"/>
<dbReference type="Gene3D" id="4.10.180.10">
    <property type="match status" value="1"/>
</dbReference>
<gene>
    <name evidence="2" type="ORF">SOCEGT47_062710</name>
</gene>
<sequence length="921" mass="96469">MSKPLMGTGDRPSPSASTSVGAPSPSGIHFRSEAAPAGAFAVLGLRGEEALSRPYRFEIDLASADPALPLDDLAGAAGVLELGGRAIPGIVAEVEQGGALGDGRYAYRVALVPRLALLGLARQTRMYQRLSVPDLVEAVLAGSGAAIEVERRLERAYPPREHAVQYQESALDFVSRQLEQAGISYFIEPRDGVERLVLCDHPGGFGAGIEATMGEAEAAQVRALRCRRRVAPRALVLIDHNERTPEVPLQAEAEVDARGFGVRVDADDPFATPEEGAALVAVRAEELRCRATVYDGAIGAPLAAGARLALSGHFRADWNREYLVTRAVHRAEAGDGPRYACAFEAVPASVRYRPPRETPRPRLQGAMVARVDARGPEGTAAVDAEGRYRVVMPFDLSGAAEGQASVPMRVATPYGGADEGMHFTLRKGAEVLWTGVGGDPERPVITGVVPNARSRALTSADEGRGRIRMPNGAMVEMGGGFGRTRARAAAGGAEGVPAAGGAGGALPLEQQLGTETSTTTASAKAEDWIRIAVPHGDGKYSYLRYGERATAAAGSFTESARLDPADGFGDSGWTWSSLDDGYDTSSDASDKGTAAHFGWAASDGVYDHTDGNRTVVTQGDYQSVTTGNRTDVVLGNYRLVVPNRTLGVYDADFYSMTFSNDWQGWRKTERSHVSSVNLTYGDSSSFFTGINFGMSLGGSYSVAAGVNGNVFLGLNTGITAGMTCNIAYGPVLEFGSTKKLTTADEQDIKARSKVHLRVRRTDKPTVDAAKPWAAAVAAGAAGAVFGAGGAAAGKHDLDLGGGLTGMTWGIATLGALVGSYLVHKLAHANPLNDAELILEPTQILLRCGGLTGATLKITPTAIELACGPTSLTLDATGVNAKAGLSEMELNGTNASILKFGAGQVQVDQFGVAVQGQQFHWL</sequence>
<dbReference type="Gene3D" id="2.40.50.230">
    <property type="entry name" value="Gp5 N-terminal domain"/>
    <property type="match status" value="1"/>
</dbReference>
<protein>
    <submittedName>
        <fullName evidence="2">Uncharacterized protein</fullName>
    </submittedName>
</protein>
<evidence type="ECO:0000313" key="3">
    <source>
        <dbReference type="Proteomes" id="UP000295781"/>
    </source>
</evidence>
<dbReference type="RefSeq" id="WP_129352827.1">
    <property type="nucleotide sequence ID" value="NZ_CP012670.1"/>
</dbReference>
<name>A0A4V0NEC8_SORCE</name>